<dbReference type="EMBL" id="JBBNAG010000007">
    <property type="protein sequence ID" value="KAK9119351.1"/>
    <property type="molecule type" value="Genomic_DNA"/>
</dbReference>
<dbReference type="InterPro" id="IPR036875">
    <property type="entry name" value="Znf_CCHC_sf"/>
</dbReference>
<dbReference type="Gene3D" id="4.10.60.10">
    <property type="entry name" value="Zinc finger, CCHC-type"/>
    <property type="match status" value="1"/>
</dbReference>
<dbReference type="PROSITE" id="PS50158">
    <property type="entry name" value="ZF_CCHC"/>
    <property type="match status" value="1"/>
</dbReference>
<dbReference type="InterPro" id="IPR001878">
    <property type="entry name" value="Znf_CCHC"/>
</dbReference>
<protein>
    <recommendedName>
        <fullName evidence="2">CCHC-type domain-containing protein</fullName>
    </recommendedName>
</protein>
<keyword evidence="4" id="KW-1185">Reference proteome</keyword>
<organism evidence="3 4">
    <name type="scientific">Stephania cephalantha</name>
    <dbReference type="NCBI Taxonomy" id="152367"/>
    <lineage>
        <taxon>Eukaryota</taxon>
        <taxon>Viridiplantae</taxon>
        <taxon>Streptophyta</taxon>
        <taxon>Embryophyta</taxon>
        <taxon>Tracheophyta</taxon>
        <taxon>Spermatophyta</taxon>
        <taxon>Magnoliopsida</taxon>
        <taxon>Ranunculales</taxon>
        <taxon>Menispermaceae</taxon>
        <taxon>Menispermoideae</taxon>
        <taxon>Cissampelideae</taxon>
        <taxon>Stephania</taxon>
    </lineage>
</organism>
<dbReference type="GO" id="GO:0008270">
    <property type="term" value="F:zinc ion binding"/>
    <property type="evidence" value="ECO:0007669"/>
    <property type="project" value="UniProtKB-KW"/>
</dbReference>
<sequence>MSDEVSSSGLEIPVTTAVPCAQISSLAPAMTSRLPFMSLVVVVPPTIVPDFASRSSSIVQQLHQFQQAEGRRDRYVLGQEQRLISRSTEMTGHTRHMTCGRCGQEGHIMSCDPQSGSRFLLPPQASLVLSLSQIQQTLGNQGHDAPRQGQIQIVSVKRRRQPTCYRCRQVGHMVHQCPQPEDFLYPEIDSRIGNNSISPHREINARLGNLNSTEKTASVLQM</sequence>
<evidence type="ECO:0000313" key="4">
    <source>
        <dbReference type="Proteomes" id="UP001419268"/>
    </source>
</evidence>
<dbReference type="Proteomes" id="UP001419268">
    <property type="component" value="Unassembled WGS sequence"/>
</dbReference>
<proteinExistence type="predicted"/>
<evidence type="ECO:0000259" key="2">
    <source>
        <dbReference type="PROSITE" id="PS50158"/>
    </source>
</evidence>
<keyword evidence="1" id="KW-0862">Zinc</keyword>
<keyword evidence="1" id="KW-0479">Metal-binding</keyword>
<reference evidence="3 4" key="1">
    <citation type="submission" date="2024-01" db="EMBL/GenBank/DDBJ databases">
        <title>Genome assemblies of Stephania.</title>
        <authorList>
            <person name="Yang L."/>
        </authorList>
    </citation>
    <scope>NUCLEOTIDE SEQUENCE [LARGE SCALE GENOMIC DNA]</scope>
    <source>
        <strain evidence="3">JXDWG</strain>
        <tissue evidence="3">Leaf</tissue>
    </source>
</reference>
<dbReference type="SUPFAM" id="SSF57756">
    <property type="entry name" value="Retrovirus zinc finger-like domains"/>
    <property type="match status" value="1"/>
</dbReference>
<name>A0AAP0NWX9_9MAGN</name>
<dbReference type="GO" id="GO:0003676">
    <property type="term" value="F:nucleic acid binding"/>
    <property type="evidence" value="ECO:0007669"/>
    <property type="project" value="InterPro"/>
</dbReference>
<evidence type="ECO:0000256" key="1">
    <source>
        <dbReference type="PROSITE-ProRule" id="PRU00047"/>
    </source>
</evidence>
<dbReference type="SMART" id="SM00343">
    <property type="entry name" value="ZnF_C2HC"/>
    <property type="match status" value="2"/>
</dbReference>
<dbReference type="AlphaFoldDB" id="A0AAP0NWX9"/>
<accession>A0AAP0NWX9</accession>
<comment type="caution">
    <text evidence="3">The sequence shown here is derived from an EMBL/GenBank/DDBJ whole genome shotgun (WGS) entry which is preliminary data.</text>
</comment>
<gene>
    <name evidence="3" type="ORF">Scep_017444</name>
</gene>
<keyword evidence="1" id="KW-0863">Zinc-finger</keyword>
<feature type="domain" description="CCHC-type" evidence="2">
    <location>
        <begin position="164"/>
        <end position="179"/>
    </location>
</feature>
<dbReference type="Pfam" id="PF00098">
    <property type="entry name" value="zf-CCHC"/>
    <property type="match status" value="1"/>
</dbReference>
<evidence type="ECO:0000313" key="3">
    <source>
        <dbReference type="EMBL" id="KAK9119351.1"/>
    </source>
</evidence>